<evidence type="ECO:0000256" key="6">
    <source>
        <dbReference type="ARBA" id="ARBA00022958"/>
    </source>
</evidence>
<dbReference type="SUPFAM" id="SSF81324">
    <property type="entry name" value="Voltage-gated potassium channels"/>
    <property type="match status" value="1"/>
</dbReference>
<dbReference type="Pfam" id="PF03493">
    <property type="entry name" value="BK_channel_a"/>
    <property type="match status" value="1"/>
</dbReference>
<evidence type="ECO:0000256" key="2">
    <source>
        <dbReference type="ARBA" id="ARBA00022448"/>
    </source>
</evidence>
<dbReference type="AlphaFoldDB" id="K3X0F9"/>
<dbReference type="OMA" id="YWRFVYP"/>
<dbReference type="InterPro" id="IPR036291">
    <property type="entry name" value="NAD(P)-bd_dom_sf"/>
</dbReference>
<dbReference type="Pfam" id="PF22614">
    <property type="entry name" value="Slo-like_RCK"/>
    <property type="match status" value="2"/>
</dbReference>
<feature type="compositionally biased region" description="Low complexity" evidence="11">
    <location>
        <begin position="912"/>
        <end position="927"/>
    </location>
</feature>
<evidence type="ECO:0000256" key="10">
    <source>
        <dbReference type="ARBA" id="ARBA00023303"/>
    </source>
</evidence>
<feature type="domain" description="RCK N-terminal" evidence="14">
    <location>
        <begin position="688"/>
        <end position="803"/>
    </location>
</feature>
<dbReference type="HOGENOM" id="CLU_304941_0_0_1"/>
<keyword evidence="3" id="KW-0633">Potassium transport</keyword>
<evidence type="ECO:0000313" key="16">
    <source>
        <dbReference type="Proteomes" id="UP000019132"/>
    </source>
</evidence>
<proteinExistence type="predicted"/>
<dbReference type="Gene3D" id="3.40.50.720">
    <property type="entry name" value="NAD(P)-binding Rossmann-like Domain"/>
    <property type="match status" value="2"/>
</dbReference>
<name>K3X0F9_GLOUD</name>
<evidence type="ECO:0000259" key="14">
    <source>
        <dbReference type="Pfam" id="PF22614"/>
    </source>
</evidence>
<reference evidence="15" key="3">
    <citation type="submission" date="2015-02" db="UniProtKB">
        <authorList>
            <consortium name="EnsemblProtists"/>
        </authorList>
    </citation>
    <scope>IDENTIFICATION</scope>
    <source>
        <strain evidence="15">DAOM BR144</strain>
    </source>
</reference>
<evidence type="ECO:0000256" key="8">
    <source>
        <dbReference type="ARBA" id="ARBA00023065"/>
    </source>
</evidence>
<evidence type="ECO:0000256" key="9">
    <source>
        <dbReference type="ARBA" id="ARBA00023136"/>
    </source>
</evidence>
<dbReference type="GO" id="GO:0016020">
    <property type="term" value="C:membrane"/>
    <property type="evidence" value="ECO:0007669"/>
    <property type="project" value="UniProtKB-SubCell"/>
</dbReference>
<dbReference type="PANTHER" id="PTHR10027">
    <property type="entry name" value="CALCIUM-ACTIVATED POTASSIUM CHANNEL ALPHA CHAIN"/>
    <property type="match status" value="1"/>
</dbReference>
<dbReference type="SUPFAM" id="SSF51735">
    <property type="entry name" value="NAD(P)-binding Rossmann-fold domains"/>
    <property type="match status" value="1"/>
</dbReference>
<evidence type="ECO:0000256" key="4">
    <source>
        <dbReference type="ARBA" id="ARBA00022692"/>
    </source>
</evidence>
<dbReference type="VEuPathDB" id="FungiDB:PYU1_G010685"/>
<keyword evidence="8" id="KW-0406">Ion transport</keyword>
<evidence type="ECO:0000313" key="15">
    <source>
        <dbReference type="EnsemblProtists" id="PYU1_T010708"/>
    </source>
</evidence>
<dbReference type="InterPro" id="IPR003148">
    <property type="entry name" value="RCK_N"/>
</dbReference>
<keyword evidence="10" id="KW-0407">Ion channel</keyword>
<keyword evidence="6" id="KW-0630">Potassium</keyword>
<organism evidence="15 16">
    <name type="scientific">Globisporangium ultimum (strain ATCC 200006 / CBS 805.95 / DAOM BR144)</name>
    <name type="common">Pythium ultimum</name>
    <dbReference type="NCBI Taxonomy" id="431595"/>
    <lineage>
        <taxon>Eukaryota</taxon>
        <taxon>Sar</taxon>
        <taxon>Stramenopiles</taxon>
        <taxon>Oomycota</taxon>
        <taxon>Peronosporomycetes</taxon>
        <taxon>Pythiales</taxon>
        <taxon>Pythiaceae</taxon>
        <taxon>Globisporangium</taxon>
    </lineage>
</organism>
<feature type="transmembrane region" description="Helical" evidence="12">
    <location>
        <begin position="268"/>
        <end position="285"/>
    </location>
</feature>
<evidence type="ECO:0000259" key="13">
    <source>
        <dbReference type="Pfam" id="PF03493"/>
    </source>
</evidence>
<reference evidence="16" key="1">
    <citation type="journal article" date="2010" name="Genome Biol.">
        <title>Genome sequence of the necrotrophic plant pathogen Pythium ultimum reveals original pathogenicity mechanisms and effector repertoire.</title>
        <authorList>
            <person name="Levesque C.A."/>
            <person name="Brouwer H."/>
            <person name="Cano L."/>
            <person name="Hamilton J.P."/>
            <person name="Holt C."/>
            <person name="Huitema E."/>
            <person name="Raffaele S."/>
            <person name="Robideau G.P."/>
            <person name="Thines M."/>
            <person name="Win J."/>
            <person name="Zerillo M.M."/>
            <person name="Beakes G.W."/>
            <person name="Boore J.L."/>
            <person name="Busam D."/>
            <person name="Dumas B."/>
            <person name="Ferriera S."/>
            <person name="Fuerstenberg S.I."/>
            <person name="Gachon C.M."/>
            <person name="Gaulin E."/>
            <person name="Govers F."/>
            <person name="Grenville-Briggs L."/>
            <person name="Horner N."/>
            <person name="Hostetler J."/>
            <person name="Jiang R.H."/>
            <person name="Johnson J."/>
            <person name="Krajaejun T."/>
            <person name="Lin H."/>
            <person name="Meijer H.J."/>
            <person name="Moore B."/>
            <person name="Morris P."/>
            <person name="Phuntmart V."/>
            <person name="Puiu D."/>
            <person name="Shetty J."/>
            <person name="Stajich J.E."/>
            <person name="Tripathy S."/>
            <person name="Wawra S."/>
            <person name="van West P."/>
            <person name="Whitty B.R."/>
            <person name="Coutinho P.M."/>
            <person name="Henrissat B."/>
            <person name="Martin F."/>
            <person name="Thomas P.D."/>
            <person name="Tyler B.M."/>
            <person name="De Vries R.P."/>
            <person name="Kamoun S."/>
            <person name="Yandell M."/>
            <person name="Tisserat N."/>
            <person name="Buell C.R."/>
        </authorList>
    </citation>
    <scope>NUCLEOTIDE SEQUENCE</scope>
    <source>
        <strain evidence="16">DAOM:BR144</strain>
    </source>
</reference>
<dbReference type="EnsemblProtists" id="PYU1_T010708">
    <property type="protein sequence ID" value="PYU1_T010708"/>
    <property type="gene ID" value="PYU1_G010685"/>
</dbReference>
<keyword evidence="5" id="KW-0631">Potassium channel</keyword>
<evidence type="ECO:0000256" key="1">
    <source>
        <dbReference type="ARBA" id="ARBA00004141"/>
    </source>
</evidence>
<feature type="transmembrane region" description="Helical" evidence="12">
    <location>
        <begin position="73"/>
        <end position="95"/>
    </location>
</feature>
<keyword evidence="4 12" id="KW-0812">Transmembrane</keyword>
<feature type="domain" description="Calcium-activated potassium channel BK alpha subunit" evidence="13">
    <location>
        <begin position="445"/>
        <end position="545"/>
    </location>
</feature>
<accession>K3X0F9</accession>
<dbReference type="PANTHER" id="PTHR10027:SF10">
    <property type="entry name" value="SLOWPOKE 2, ISOFORM D"/>
    <property type="match status" value="1"/>
</dbReference>
<dbReference type="InterPro" id="IPR003929">
    <property type="entry name" value="K_chnl_BK_asu"/>
</dbReference>
<dbReference type="GO" id="GO:0005267">
    <property type="term" value="F:potassium channel activity"/>
    <property type="evidence" value="ECO:0007669"/>
    <property type="project" value="UniProtKB-KW"/>
</dbReference>
<feature type="domain" description="RCK N-terminal" evidence="14">
    <location>
        <begin position="309"/>
        <end position="426"/>
    </location>
</feature>
<feature type="transmembrane region" description="Helical" evidence="12">
    <location>
        <begin position="173"/>
        <end position="190"/>
    </location>
</feature>
<keyword evidence="16" id="KW-1185">Reference proteome</keyword>
<feature type="transmembrane region" description="Helical" evidence="12">
    <location>
        <begin position="138"/>
        <end position="161"/>
    </location>
</feature>
<evidence type="ECO:0000256" key="7">
    <source>
        <dbReference type="ARBA" id="ARBA00022989"/>
    </source>
</evidence>
<evidence type="ECO:0000256" key="11">
    <source>
        <dbReference type="SAM" id="MobiDB-lite"/>
    </source>
</evidence>
<comment type="subcellular location">
    <subcellularLocation>
        <location evidence="1">Membrane</location>
        <topology evidence="1">Multi-pass membrane protein</topology>
    </subcellularLocation>
</comment>
<feature type="transmembrane region" description="Helical" evidence="12">
    <location>
        <begin position="107"/>
        <end position="126"/>
    </location>
</feature>
<dbReference type="InterPro" id="IPR047871">
    <property type="entry name" value="K_chnl_Slo-like"/>
</dbReference>
<feature type="transmembrane region" description="Helical" evidence="12">
    <location>
        <begin position="202"/>
        <end position="225"/>
    </location>
</feature>
<dbReference type="Proteomes" id="UP000019132">
    <property type="component" value="Unassembled WGS sequence"/>
</dbReference>
<reference evidence="16" key="2">
    <citation type="submission" date="2010-04" db="EMBL/GenBank/DDBJ databases">
        <authorList>
            <person name="Buell R."/>
            <person name="Hamilton J."/>
            <person name="Hostetler J."/>
        </authorList>
    </citation>
    <scope>NUCLEOTIDE SEQUENCE [LARGE SCALE GENOMIC DNA]</scope>
    <source>
        <strain evidence="16">DAOM:BR144</strain>
    </source>
</reference>
<keyword evidence="9 12" id="KW-0472">Membrane</keyword>
<protein>
    <submittedName>
        <fullName evidence="15">Uncharacterized protein</fullName>
    </submittedName>
</protein>
<feature type="region of interest" description="Disordered" evidence="11">
    <location>
        <begin position="905"/>
        <end position="930"/>
    </location>
</feature>
<dbReference type="EMBL" id="GL376592">
    <property type="status" value="NOT_ANNOTATED_CDS"/>
    <property type="molecule type" value="Genomic_DNA"/>
</dbReference>
<keyword evidence="7 12" id="KW-1133">Transmembrane helix</keyword>
<evidence type="ECO:0000256" key="5">
    <source>
        <dbReference type="ARBA" id="ARBA00022826"/>
    </source>
</evidence>
<dbReference type="InParanoid" id="K3X0F9"/>
<evidence type="ECO:0000256" key="3">
    <source>
        <dbReference type="ARBA" id="ARBA00022538"/>
    </source>
</evidence>
<feature type="transmembrane region" description="Helical" evidence="12">
    <location>
        <begin position="237"/>
        <end position="256"/>
    </location>
</feature>
<keyword evidence="2" id="KW-0813">Transport</keyword>
<evidence type="ECO:0000256" key="12">
    <source>
        <dbReference type="SAM" id="Phobius"/>
    </source>
</evidence>
<dbReference type="eggNOG" id="KOG1420">
    <property type="taxonomic scope" value="Eukaryota"/>
</dbReference>
<sequence>MEQQRLNDSPAPYYGSVSLVKRLKHQMFNSRHALRDDDGYEAGSADLTTNFRFVRDGHGVRNRDRISRYLDHSAFGVGVDIVLALVSLVYVATYITNTYIPVNMLPLWLWLIELLCATCFAVDYAFRGVYLSDHRLDFVLSLTGIVSLIVVLPVLPVSFFLPTLWYDDSYWRFVYPLRFVKCYVELRAVLSRCHGFMTPVKQFALLCYLQIVLIIAGAAGIIQIAETSDGVHSTTDMGEWTFFNSFFNSVLVFVTIQTPPADNVLAKVFVGVLVVVLILIVPYQVSRVLDLGKAFSQYELTTFKPSGTSKHIVLCGDLTPSRIDHFFSEVFHDDHDIVDINVVVLSEDEPSTSMIALLMDPFFEKRTSFIQGSILDVDDAQRAACSQADAIFILSRRCDEEEAVVSDHRTFMRVMAAKRLAPRTRIHAQMHLSSNRHLMDDLDVKNVMYFSEVVHSLLGQNCVCPGFSTFMYNLTSTSSYDDAHSRIASDNAELDDSWEERYMRGASHEVYSVELPSATVVFGKTFAEIAALVYSNCAGVILFAIVPSVGVCGGKILLNPGDSYTCLGGETVFVIAKDRREADAVTNLRATAIVTTVNPSSALPTSYTTQQKSSSVVSLLYSKTNMLPPPIVTSGAIAPPTPRRKSKIVDWQIPSLDNELVGNERRQHGVESAVVEHVRLLDMAVAPIVVCVLSKTTFPKHFEYLIGPVRVKELQRHRPVIIITSILPPPETYATFRHFRQVFFVIGSAFEVPTLERAGVDRAHKIVIMSHVGESGDSGSSELLSDASGVALHKTIASFIGPKRAPRIITELVNRANVHFITQNLSASDWFPSFSEARQHQLASSSSTSFARNFLFSPAFASGLAYSTSLCDSLLINQYFNSQIKSILREFIFASWKDEDYVATPLSPPNPNAGSNAASPASSSSSPTGSVKRSSMFAVEVPLDFVGKSFEYVFQYLLSSDGILTIGLYRCRPDDSLHFHHVNARIQLDEKLRSVPYGYVYVNPFPEDILTGNDLLYVLSHKQPRWA</sequence>